<feature type="compositionally biased region" description="Polar residues" evidence="1">
    <location>
        <begin position="945"/>
        <end position="956"/>
    </location>
</feature>
<organism evidence="2 3">
    <name type="scientific">Amniculicola lignicola CBS 123094</name>
    <dbReference type="NCBI Taxonomy" id="1392246"/>
    <lineage>
        <taxon>Eukaryota</taxon>
        <taxon>Fungi</taxon>
        <taxon>Dikarya</taxon>
        <taxon>Ascomycota</taxon>
        <taxon>Pezizomycotina</taxon>
        <taxon>Dothideomycetes</taxon>
        <taxon>Pleosporomycetidae</taxon>
        <taxon>Pleosporales</taxon>
        <taxon>Amniculicolaceae</taxon>
        <taxon>Amniculicola</taxon>
    </lineage>
</organism>
<dbReference type="OrthoDB" id="5382203at2759"/>
<dbReference type="EMBL" id="ML977571">
    <property type="protein sequence ID" value="KAF2003672.1"/>
    <property type="molecule type" value="Genomic_DNA"/>
</dbReference>
<feature type="compositionally biased region" description="Polar residues" evidence="1">
    <location>
        <begin position="858"/>
        <end position="874"/>
    </location>
</feature>
<feature type="compositionally biased region" description="Basic and acidic residues" evidence="1">
    <location>
        <begin position="585"/>
        <end position="594"/>
    </location>
</feature>
<feature type="compositionally biased region" description="Basic and acidic residues" evidence="1">
    <location>
        <begin position="883"/>
        <end position="899"/>
    </location>
</feature>
<feature type="region of interest" description="Disordered" evidence="1">
    <location>
        <begin position="1160"/>
        <end position="1272"/>
    </location>
</feature>
<feature type="compositionally biased region" description="Polar residues" evidence="1">
    <location>
        <begin position="927"/>
        <end position="936"/>
    </location>
</feature>
<feature type="compositionally biased region" description="Acidic residues" evidence="1">
    <location>
        <begin position="1097"/>
        <end position="1107"/>
    </location>
</feature>
<dbReference type="AlphaFoldDB" id="A0A6A5WPP2"/>
<name>A0A6A5WPP2_9PLEO</name>
<feature type="compositionally biased region" description="Polar residues" evidence="1">
    <location>
        <begin position="1023"/>
        <end position="1078"/>
    </location>
</feature>
<feature type="compositionally biased region" description="Pro residues" evidence="1">
    <location>
        <begin position="1187"/>
        <end position="1197"/>
    </location>
</feature>
<accession>A0A6A5WPP2</accession>
<feature type="region of interest" description="Disordered" evidence="1">
    <location>
        <begin position="1023"/>
        <end position="1120"/>
    </location>
</feature>
<feature type="compositionally biased region" description="Low complexity" evidence="1">
    <location>
        <begin position="13"/>
        <end position="27"/>
    </location>
</feature>
<gene>
    <name evidence="2" type="ORF">P154DRAFT_79976</name>
</gene>
<feature type="compositionally biased region" description="Basic residues" evidence="1">
    <location>
        <begin position="1261"/>
        <end position="1272"/>
    </location>
</feature>
<feature type="compositionally biased region" description="Polar residues" evidence="1">
    <location>
        <begin position="685"/>
        <end position="713"/>
    </location>
</feature>
<feature type="compositionally biased region" description="Low complexity" evidence="1">
    <location>
        <begin position="1160"/>
        <end position="1180"/>
    </location>
</feature>
<evidence type="ECO:0000256" key="1">
    <source>
        <dbReference type="SAM" id="MobiDB-lite"/>
    </source>
</evidence>
<evidence type="ECO:0000313" key="3">
    <source>
        <dbReference type="Proteomes" id="UP000799779"/>
    </source>
</evidence>
<dbReference type="Proteomes" id="UP000799779">
    <property type="component" value="Unassembled WGS sequence"/>
</dbReference>
<feature type="region of interest" description="Disordered" evidence="1">
    <location>
        <begin position="372"/>
        <end position="395"/>
    </location>
</feature>
<evidence type="ECO:0000313" key="2">
    <source>
        <dbReference type="EMBL" id="KAF2003672.1"/>
    </source>
</evidence>
<keyword evidence="3" id="KW-1185">Reference proteome</keyword>
<feature type="compositionally biased region" description="Basic and acidic residues" evidence="1">
    <location>
        <begin position="459"/>
        <end position="483"/>
    </location>
</feature>
<proteinExistence type="predicted"/>
<feature type="region of interest" description="Disordered" evidence="1">
    <location>
        <begin position="510"/>
        <end position="1009"/>
    </location>
</feature>
<feature type="compositionally biased region" description="Acidic residues" evidence="1">
    <location>
        <begin position="484"/>
        <end position="495"/>
    </location>
</feature>
<feature type="region of interest" description="Disordered" evidence="1">
    <location>
        <begin position="452"/>
        <end position="495"/>
    </location>
</feature>
<sequence length="1272" mass="138887">MHRHTYSDAGDMTSPRSRAASFTSFSSERPASTTIQMPSCVRPPPAYIAASVASQIVTDAHNAQLREELGDQDDDDSDAGPVNALFSEPALYLLNAFLDHLVFAFLATAKSPSLTAIRPAIVDVLKQRLAREAMATADEELQGLLAGDEEEFPALEGKRAEKWDVERVWKRTRLRIMVYTRLGELEDEDEERYVQQERGLSMDESTDEEAGLVSWASAIFLTSIIEHVAEQTLLVSGQAAFTRLAAKMKKMAEIAENGEEEPIERVVVEDFDVEKVALNPLLGRIWRTWRKRVRAPITPLSPSARTPRYMSSFTSLHRRRVSHDTADETLLNGEVPEMPEHKPTETDIAANIPLPISDNDVAEIEVPGLAREFDGDDEIAGSGQQTPVPRPLRPSSFIMLSPAENFRRRIAKERPLSMPPMATLPFTVPTQASQQDADDLPFVTSMERMPDDESYFAEHSQEDKHDDEHEDAVEHEILPQKDESDVEEEKNDEEHDADMVAFAASTGMGFGMGPSPINTKQSNAEKEKEGDTTITPTRSGYEAEPQVLNSKRMSFERSAPPQIVRTYSSRSVRSSIHTQPTEGRSYLDDAHSDEELNGSEIGVAHTSNTPIAVPSPPVEKATNDGPSAQNGKPPFEQTPLRNLVHAAPAARKTPSPEARSAPPDYSLKRKDSSPPKARTPALESLQETESWPGTPEKQGSASARGSPRHSVSTRSRESPVAKRKSGESPSHPRAGVADGPAIEKATVQRVSSSSSRSASTSILYNTARESDSSMGRPRGLSGRMSEEDRERQFDSLVKGEETVKFTLTPQSMRDIDEPPVIMKVESPPRPKTAVTVYPPVSADKDNSFGSVPLPARNGSRSKGTVTSPNRTTPSKKIIGPKPLAREPRIQGESMRDFADFIRSTGPTTSEERPVQPFVSLSPGPHSRSPSGTSTPVSGLGRKISTRQFFSDRQSSAGEGPSARPRIQMEPRSPSGQRGGNTELIDFIRQGPPNANSGQHRIPRSVAPFRTTVDSDQFDRMLDENNSNIESGFGSQVSTASTKHSTNTSNSRTGLLATPNTVQPAYSNTPQKLSGSLSNPEPHITRTRRRVKDPYAIDSDDEDDDEDLITALPKSAPPRREEGLMDFLNSMEPPSNNNPQPLLLDPAVVAAAKARVAAMNSSAASIPSSTTSSATARNGSSVRNNGPTSPPSQAPPSIRPEARGAMQQQKPRLQARGALARESTPGRSDTNDLADFFRTSGPPEPPAPAPGATIKKEEGRKSTRFWRKKTSDY</sequence>
<feature type="compositionally biased region" description="Basic and acidic residues" evidence="1">
    <location>
        <begin position="714"/>
        <end position="726"/>
    </location>
</feature>
<protein>
    <submittedName>
        <fullName evidence="2">Uncharacterized protein</fullName>
    </submittedName>
</protein>
<reference evidence="2" key="1">
    <citation type="journal article" date="2020" name="Stud. Mycol.">
        <title>101 Dothideomycetes genomes: a test case for predicting lifestyles and emergence of pathogens.</title>
        <authorList>
            <person name="Haridas S."/>
            <person name="Albert R."/>
            <person name="Binder M."/>
            <person name="Bloem J."/>
            <person name="Labutti K."/>
            <person name="Salamov A."/>
            <person name="Andreopoulos B."/>
            <person name="Baker S."/>
            <person name="Barry K."/>
            <person name="Bills G."/>
            <person name="Bluhm B."/>
            <person name="Cannon C."/>
            <person name="Castanera R."/>
            <person name="Culley D."/>
            <person name="Daum C."/>
            <person name="Ezra D."/>
            <person name="Gonzalez J."/>
            <person name="Henrissat B."/>
            <person name="Kuo A."/>
            <person name="Liang C."/>
            <person name="Lipzen A."/>
            <person name="Lutzoni F."/>
            <person name="Magnuson J."/>
            <person name="Mondo S."/>
            <person name="Nolan M."/>
            <person name="Ohm R."/>
            <person name="Pangilinan J."/>
            <person name="Park H.-J."/>
            <person name="Ramirez L."/>
            <person name="Alfaro M."/>
            <person name="Sun H."/>
            <person name="Tritt A."/>
            <person name="Yoshinaga Y."/>
            <person name="Zwiers L.-H."/>
            <person name="Turgeon B."/>
            <person name="Goodwin S."/>
            <person name="Spatafora J."/>
            <person name="Crous P."/>
            <person name="Grigoriev I."/>
        </authorList>
    </citation>
    <scope>NUCLEOTIDE SEQUENCE</scope>
    <source>
        <strain evidence="2">CBS 123094</strain>
    </source>
</reference>
<feature type="compositionally biased region" description="Low complexity" evidence="1">
    <location>
        <begin position="745"/>
        <end position="761"/>
    </location>
</feature>
<feature type="region of interest" description="Disordered" evidence="1">
    <location>
        <begin position="1"/>
        <end position="38"/>
    </location>
</feature>
<feature type="compositionally biased region" description="Basic and acidic residues" evidence="1">
    <location>
        <begin position="784"/>
        <end position="803"/>
    </location>
</feature>
<feature type="region of interest" description="Disordered" evidence="1">
    <location>
        <begin position="415"/>
        <end position="436"/>
    </location>
</feature>